<evidence type="ECO:0000259" key="2">
    <source>
        <dbReference type="Pfam" id="PF20860"/>
    </source>
</evidence>
<comment type="caution">
    <text evidence="3">The sequence shown here is derived from an EMBL/GenBank/DDBJ whole genome shotgun (WGS) entry which is preliminary data.</text>
</comment>
<sequence>MRSHDNFDDLVRFYRVQNACVQLRFAAEGIFNEGLTKADVIQMRKQKNNVTTAILSSPASKIASFLKDEEKKPLLSKAFEYYDLDTSGTTCDEFVSRPLLLRTSAADISSIDPDVLKTLGESWLRSIVLLILSQRFRFANGAALDELVAKLFSSGCFAGWSKDDPTTYNLPSFMHYIGALTLDRARGGFQLEEVRCYIEARIQEDALRISSDQHMCRGLYAKNPKFQLIKLLPALGVKGNVKFSKRNAAPGAEITIDVMLDNKCLGSATGPNMSAAEKNAAEVVLKLYPDTYVPEAKVLQPAVAEGSSSAHKPNNSLNKAPASSAQPVKNNTPSSPPKGAKKSKPASPKKAPNSNAAPTPKTTRPPASAPPQTCPPLSVKGKNKQLVKRLNGPPGSLDPSKDGYVPPGERTSRNSNSSSRSNNNNNNNSSRSGSTSRKDKYKCIMGIKGVGQKDPYTLRLKEREMEAKLRNRPQIDTNIAFTGKPSFGDTDDEDEDSSSAFAVTRINQPTYQRPVTEKKGRREPWRDDPVPAMKPISYEAFVKYMSEGKPQQPSEPKPTAGNSKYNGKSMPPSKPQLRIEPAPVAAAADTNAKTTLSAKSDNITPDKEAVGKLAALVSSKGIGSVEYFTKYGGPGKFRTICRLANDPSHILAECEGKSKSMAEDLAATIALLNENF</sequence>
<feature type="compositionally biased region" description="Polar residues" evidence="1">
    <location>
        <begin position="306"/>
        <end position="331"/>
    </location>
</feature>
<dbReference type="InterPro" id="IPR048504">
    <property type="entry name" value="Dicers-like_N"/>
</dbReference>
<dbReference type="EMBL" id="BTGD01000016">
    <property type="protein sequence ID" value="GMM57901.1"/>
    <property type="molecule type" value="Genomic_DNA"/>
</dbReference>
<evidence type="ECO:0000313" key="3">
    <source>
        <dbReference type="EMBL" id="GMM57901.1"/>
    </source>
</evidence>
<feature type="compositionally biased region" description="Low complexity" evidence="1">
    <location>
        <begin position="345"/>
        <end position="366"/>
    </location>
</feature>
<gene>
    <name evidence="3" type="ORF">DAKH74_045170</name>
</gene>
<dbReference type="Proteomes" id="UP001377567">
    <property type="component" value="Unassembled WGS sequence"/>
</dbReference>
<dbReference type="AlphaFoldDB" id="A0AAV5S2F0"/>
<feature type="region of interest" description="Disordered" evidence="1">
    <location>
        <begin position="304"/>
        <end position="446"/>
    </location>
</feature>
<dbReference type="Pfam" id="PF20860">
    <property type="entry name" value="Dicers_N"/>
    <property type="match status" value="1"/>
</dbReference>
<name>A0AAV5S2F0_MAUHU</name>
<dbReference type="InterPro" id="IPR048505">
    <property type="entry name" value="Dicers-like_N_sf"/>
</dbReference>
<protein>
    <recommendedName>
        <fullName evidence="2">Dicers-like N-terminal domain-containing protein</fullName>
    </recommendedName>
</protein>
<feature type="compositionally biased region" description="Low complexity" evidence="1">
    <location>
        <begin position="413"/>
        <end position="435"/>
    </location>
</feature>
<proteinExistence type="predicted"/>
<organism evidence="3 4">
    <name type="scientific">Maudiozyma humilis</name>
    <name type="common">Sour dough yeast</name>
    <name type="synonym">Kazachstania humilis</name>
    <dbReference type="NCBI Taxonomy" id="51915"/>
    <lineage>
        <taxon>Eukaryota</taxon>
        <taxon>Fungi</taxon>
        <taxon>Dikarya</taxon>
        <taxon>Ascomycota</taxon>
        <taxon>Saccharomycotina</taxon>
        <taxon>Saccharomycetes</taxon>
        <taxon>Saccharomycetales</taxon>
        <taxon>Saccharomycetaceae</taxon>
        <taxon>Maudiozyma</taxon>
    </lineage>
</organism>
<dbReference type="Gene3D" id="1.20.1270.260">
    <property type="match status" value="1"/>
</dbReference>
<accession>A0AAV5S2F0</accession>
<feature type="region of interest" description="Disordered" evidence="1">
    <location>
        <begin position="547"/>
        <end position="577"/>
    </location>
</feature>
<keyword evidence="4" id="KW-1185">Reference proteome</keyword>
<evidence type="ECO:0000256" key="1">
    <source>
        <dbReference type="SAM" id="MobiDB-lite"/>
    </source>
</evidence>
<feature type="compositionally biased region" description="Polar residues" evidence="1">
    <location>
        <begin position="549"/>
        <end position="566"/>
    </location>
</feature>
<reference evidence="3 4" key="1">
    <citation type="journal article" date="2023" name="Elife">
        <title>Identification of key yeast species and microbe-microbe interactions impacting larval growth of Drosophila in the wild.</title>
        <authorList>
            <person name="Mure A."/>
            <person name="Sugiura Y."/>
            <person name="Maeda R."/>
            <person name="Honda K."/>
            <person name="Sakurai N."/>
            <person name="Takahashi Y."/>
            <person name="Watada M."/>
            <person name="Katoh T."/>
            <person name="Gotoh A."/>
            <person name="Gotoh Y."/>
            <person name="Taniguchi I."/>
            <person name="Nakamura K."/>
            <person name="Hayashi T."/>
            <person name="Katayama T."/>
            <person name="Uemura T."/>
            <person name="Hattori Y."/>
        </authorList>
    </citation>
    <scope>NUCLEOTIDE SEQUENCE [LARGE SCALE GENOMIC DNA]</scope>
    <source>
        <strain evidence="3 4">KH-74</strain>
    </source>
</reference>
<feature type="region of interest" description="Disordered" evidence="1">
    <location>
        <begin position="476"/>
        <end position="532"/>
    </location>
</feature>
<feature type="domain" description="Dicers-like N-terminal" evidence="2">
    <location>
        <begin position="10"/>
        <end position="95"/>
    </location>
</feature>
<evidence type="ECO:0000313" key="4">
    <source>
        <dbReference type="Proteomes" id="UP001377567"/>
    </source>
</evidence>
<feature type="compositionally biased region" description="Basic and acidic residues" evidence="1">
    <location>
        <begin position="515"/>
        <end position="529"/>
    </location>
</feature>
<dbReference type="SUPFAM" id="SSF54768">
    <property type="entry name" value="dsRNA-binding domain-like"/>
    <property type="match status" value="1"/>
</dbReference>